<accession>A0A7W9GY06</accession>
<evidence type="ECO:0000256" key="1">
    <source>
        <dbReference type="SAM" id="MobiDB-lite"/>
    </source>
</evidence>
<gene>
    <name evidence="2" type="ORF">HDA41_000104</name>
</gene>
<evidence type="ECO:0000313" key="3">
    <source>
        <dbReference type="Proteomes" id="UP000590647"/>
    </source>
</evidence>
<feature type="region of interest" description="Disordered" evidence="1">
    <location>
        <begin position="1"/>
        <end position="38"/>
    </location>
</feature>
<proteinExistence type="predicted"/>
<keyword evidence="3" id="KW-1185">Reference proteome</keyword>
<protein>
    <submittedName>
        <fullName evidence="2">Uncharacterized protein</fullName>
    </submittedName>
</protein>
<reference evidence="2 3" key="1">
    <citation type="submission" date="2020-08" db="EMBL/GenBank/DDBJ databases">
        <title>Sequencing the genomes of 1000 actinobacteria strains.</title>
        <authorList>
            <person name="Klenk H.-P."/>
        </authorList>
    </citation>
    <scope>NUCLEOTIDE SEQUENCE [LARGE SCALE GENOMIC DNA]</scope>
    <source>
        <strain evidence="2 3">DSM 40084</strain>
    </source>
</reference>
<dbReference type="Proteomes" id="UP000590647">
    <property type="component" value="Unassembled WGS sequence"/>
</dbReference>
<sequence>MKTGATASRTGPWAPAGSPAMTLKSPDEGQQETFASSDVQGRTCHAFLTFVRAWRGGSPLGRHQQGA</sequence>
<comment type="caution">
    <text evidence="2">The sequence shown here is derived from an EMBL/GenBank/DDBJ whole genome shotgun (WGS) entry which is preliminary data.</text>
</comment>
<dbReference type="AlphaFoldDB" id="A0A7W9GY06"/>
<organism evidence="2 3">
    <name type="scientific">Streptomyces caelestis</name>
    <dbReference type="NCBI Taxonomy" id="36816"/>
    <lineage>
        <taxon>Bacteria</taxon>
        <taxon>Bacillati</taxon>
        <taxon>Actinomycetota</taxon>
        <taxon>Actinomycetes</taxon>
        <taxon>Kitasatosporales</taxon>
        <taxon>Streptomycetaceae</taxon>
        <taxon>Streptomyces</taxon>
    </lineage>
</organism>
<evidence type="ECO:0000313" key="2">
    <source>
        <dbReference type="EMBL" id="MBB5792140.1"/>
    </source>
</evidence>
<dbReference type="EMBL" id="JACHNE010000001">
    <property type="protein sequence ID" value="MBB5792140.1"/>
    <property type="molecule type" value="Genomic_DNA"/>
</dbReference>
<name>A0A7W9GY06_9ACTN</name>